<dbReference type="STRING" id="112903.SAMN04490178_12257"/>
<protein>
    <submittedName>
        <fullName evidence="1">Molybdopterin converting factor, small subunit</fullName>
    </submittedName>
</protein>
<dbReference type="CDD" id="cd17040">
    <property type="entry name" value="Ubl_MoaD_like"/>
    <property type="match status" value="1"/>
</dbReference>
<evidence type="ECO:0000313" key="2">
    <source>
        <dbReference type="Proteomes" id="UP000198847"/>
    </source>
</evidence>
<dbReference type="SUPFAM" id="SSF54285">
    <property type="entry name" value="MoaD/ThiS"/>
    <property type="match status" value="1"/>
</dbReference>
<organism evidence="1 2">
    <name type="scientific">Propionispora vibrioides</name>
    <dbReference type="NCBI Taxonomy" id="112903"/>
    <lineage>
        <taxon>Bacteria</taxon>
        <taxon>Bacillati</taxon>
        <taxon>Bacillota</taxon>
        <taxon>Negativicutes</taxon>
        <taxon>Selenomonadales</taxon>
        <taxon>Sporomusaceae</taxon>
        <taxon>Propionispora</taxon>
    </lineage>
</organism>
<keyword evidence="2" id="KW-1185">Reference proteome</keyword>
<dbReference type="RefSeq" id="WP_177173628.1">
    <property type="nucleotide sequence ID" value="NZ_FODY01000022.1"/>
</dbReference>
<name>A0A1H8XCZ8_9FIRM</name>
<sequence>MQILVNYMTQIKKSVGRSKEVIDIESPYGLKDFIVNCLCVRYEKLKIHIISNNGDFCKGVLIFLNDEKIDLNNDILLSDNDEITIMTPIAGG</sequence>
<evidence type="ECO:0000313" key="1">
    <source>
        <dbReference type="EMBL" id="SEP37746.1"/>
    </source>
</evidence>
<dbReference type="InterPro" id="IPR012675">
    <property type="entry name" value="Beta-grasp_dom_sf"/>
</dbReference>
<gene>
    <name evidence="1" type="ORF">SAMN04490178_12257</name>
</gene>
<dbReference type="Gene3D" id="3.10.20.30">
    <property type="match status" value="1"/>
</dbReference>
<dbReference type="Proteomes" id="UP000198847">
    <property type="component" value="Unassembled WGS sequence"/>
</dbReference>
<dbReference type="EMBL" id="FODY01000022">
    <property type="protein sequence ID" value="SEP37746.1"/>
    <property type="molecule type" value="Genomic_DNA"/>
</dbReference>
<dbReference type="Pfam" id="PF02597">
    <property type="entry name" value="ThiS"/>
    <property type="match status" value="1"/>
</dbReference>
<dbReference type="AlphaFoldDB" id="A0A1H8XCZ8"/>
<proteinExistence type="predicted"/>
<dbReference type="InterPro" id="IPR003749">
    <property type="entry name" value="ThiS/MoaD-like"/>
</dbReference>
<dbReference type="InterPro" id="IPR016155">
    <property type="entry name" value="Mopterin_synth/thiamin_S_b"/>
</dbReference>
<reference evidence="1 2" key="1">
    <citation type="submission" date="2016-10" db="EMBL/GenBank/DDBJ databases">
        <authorList>
            <person name="de Groot N.N."/>
        </authorList>
    </citation>
    <scope>NUCLEOTIDE SEQUENCE [LARGE SCALE GENOMIC DNA]</scope>
    <source>
        <strain evidence="1 2">DSM 13305</strain>
    </source>
</reference>
<accession>A0A1H8XCZ8</accession>